<feature type="domain" description="Transposase IS116/IS110/IS902 C-terminal" evidence="2">
    <location>
        <begin position="280"/>
        <end position="365"/>
    </location>
</feature>
<dbReference type="InterPro" id="IPR002525">
    <property type="entry name" value="Transp_IS110-like_N"/>
</dbReference>
<dbReference type="AlphaFoldDB" id="A0A7W2A9G9"/>
<protein>
    <submittedName>
        <fullName evidence="3">IS110 family transposase</fullName>
    </submittedName>
</protein>
<evidence type="ECO:0000259" key="2">
    <source>
        <dbReference type="Pfam" id="PF02371"/>
    </source>
</evidence>
<accession>A0A7W2A9G9</accession>
<dbReference type="GO" id="GO:0006313">
    <property type="term" value="P:DNA transposition"/>
    <property type="evidence" value="ECO:0007669"/>
    <property type="project" value="InterPro"/>
</dbReference>
<keyword evidence="4" id="KW-1185">Reference proteome</keyword>
<gene>
    <name evidence="3" type="ORF">H1191_20350</name>
</gene>
<dbReference type="Proteomes" id="UP000535491">
    <property type="component" value="Unassembled WGS sequence"/>
</dbReference>
<name>A0A7W2A9G9_9BACL</name>
<feature type="domain" description="Transposase IS110-like N-terminal" evidence="1">
    <location>
        <begin position="5"/>
        <end position="164"/>
    </location>
</feature>
<dbReference type="Pfam" id="PF02371">
    <property type="entry name" value="Transposase_20"/>
    <property type="match status" value="1"/>
</dbReference>
<dbReference type="InterPro" id="IPR003346">
    <property type="entry name" value="Transposase_20"/>
</dbReference>
<sequence length="409" mass="47032">MKLYVGIDVSSKDMKVCLMDQEGETLQRFTVENNLHGASYLRDQIVSCYDQGSFQAVHIGLEATSVYSWHPAMFLHEDRALQARNTKVYTINPKLIRKFKEAYVDLDKNDHVDAWLIADRLRFGRLPLTVVLQEQYVALQRLTRMRYHLVHNLTREKQVFLQHLFYKCSAFTTEVESSVFGNALLELLLEKYTLEEIGSMELDALAQFLREKGKNRFADPECLAKSIQKAARSSYRLSKCVEDSIDLLLGTSIESIRSITAQIKQLDKAIQKLLDGIPNTLQTIPGIGPVFCAGILAEIGDIERFKDQASLAKYAGLSWQKHQSGSFQAEETNMIRTGNRYLRYYLIEAANSVKRNDAEYRAYYQKKYHEVPKHQHKRALVLTARKLVRLVDALLRSNQIYTPGRKVDR</sequence>
<dbReference type="Pfam" id="PF01548">
    <property type="entry name" value="DEDD_Tnp_IS110"/>
    <property type="match status" value="1"/>
</dbReference>
<proteinExistence type="predicted"/>
<dbReference type="PANTHER" id="PTHR33055">
    <property type="entry name" value="TRANSPOSASE FOR INSERTION SEQUENCE ELEMENT IS1111A"/>
    <property type="match status" value="1"/>
</dbReference>
<organism evidence="3 4">
    <name type="scientific">Paenactinomyces guangxiensis</name>
    <dbReference type="NCBI Taxonomy" id="1490290"/>
    <lineage>
        <taxon>Bacteria</taxon>
        <taxon>Bacillati</taxon>
        <taxon>Bacillota</taxon>
        <taxon>Bacilli</taxon>
        <taxon>Bacillales</taxon>
        <taxon>Thermoactinomycetaceae</taxon>
        <taxon>Paenactinomyces</taxon>
    </lineage>
</organism>
<dbReference type="GO" id="GO:0003677">
    <property type="term" value="F:DNA binding"/>
    <property type="evidence" value="ECO:0007669"/>
    <property type="project" value="InterPro"/>
</dbReference>
<dbReference type="NCBIfam" id="NF033542">
    <property type="entry name" value="transpos_IS110"/>
    <property type="match status" value="1"/>
</dbReference>
<dbReference type="PANTHER" id="PTHR33055:SF15">
    <property type="entry name" value="TRANSPOSASE-RELATED"/>
    <property type="match status" value="1"/>
</dbReference>
<reference evidence="3 4" key="1">
    <citation type="submission" date="2020-07" db="EMBL/GenBank/DDBJ databases">
        <authorList>
            <person name="Feng H."/>
        </authorList>
    </citation>
    <scope>NUCLEOTIDE SEQUENCE [LARGE SCALE GENOMIC DNA]</scope>
    <source>
        <strain evidence="4">s-10</strain>
    </source>
</reference>
<dbReference type="InterPro" id="IPR047650">
    <property type="entry name" value="Transpos_IS110"/>
</dbReference>
<evidence type="ECO:0000313" key="4">
    <source>
        <dbReference type="Proteomes" id="UP000535491"/>
    </source>
</evidence>
<dbReference type="EMBL" id="JACEIQ010000064">
    <property type="protein sequence ID" value="MBA4496591.1"/>
    <property type="molecule type" value="Genomic_DNA"/>
</dbReference>
<comment type="caution">
    <text evidence="3">The sequence shown here is derived from an EMBL/GenBank/DDBJ whole genome shotgun (WGS) entry which is preliminary data.</text>
</comment>
<dbReference type="RefSeq" id="WP_181755135.1">
    <property type="nucleotide sequence ID" value="NZ_JACEIQ010000064.1"/>
</dbReference>
<evidence type="ECO:0000313" key="3">
    <source>
        <dbReference type="EMBL" id="MBA4496591.1"/>
    </source>
</evidence>
<dbReference type="GO" id="GO:0004803">
    <property type="term" value="F:transposase activity"/>
    <property type="evidence" value="ECO:0007669"/>
    <property type="project" value="InterPro"/>
</dbReference>
<evidence type="ECO:0000259" key="1">
    <source>
        <dbReference type="Pfam" id="PF01548"/>
    </source>
</evidence>